<name>A0A7W8MW87_9BACL</name>
<evidence type="ECO:0000313" key="2">
    <source>
        <dbReference type="Proteomes" id="UP000520011"/>
    </source>
</evidence>
<evidence type="ECO:0008006" key="3">
    <source>
        <dbReference type="Google" id="ProtNLM"/>
    </source>
</evidence>
<proteinExistence type="predicted"/>
<feature type="non-terminal residue" evidence="1">
    <location>
        <position position="74"/>
    </location>
</feature>
<dbReference type="EMBL" id="JACHEP010000028">
    <property type="protein sequence ID" value="MBB5326129.1"/>
    <property type="molecule type" value="Genomic_DNA"/>
</dbReference>
<gene>
    <name evidence="1" type="ORF">HNQ34_003247</name>
</gene>
<organism evidence="1 2">
    <name type="scientific">Anoxybacteroides tepidamans</name>
    <dbReference type="NCBI Taxonomy" id="265948"/>
    <lineage>
        <taxon>Bacteria</taxon>
        <taxon>Bacillati</taxon>
        <taxon>Bacillota</taxon>
        <taxon>Bacilli</taxon>
        <taxon>Bacillales</taxon>
        <taxon>Anoxybacillaceae</taxon>
        <taxon>Anoxybacteroides</taxon>
    </lineage>
</organism>
<accession>A0A7W8MW87</accession>
<evidence type="ECO:0000313" key="1">
    <source>
        <dbReference type="EMBL" id="MBB5326129.1"/>
    </source>
</evidence>
<sequence length="74" mass="8577">MNCTQNRKIEQVTDQTLVIGMDIAKQKHFAAMVDARGRELKKRFPVFQSRAGFEQFYSLIQEAMRELGKTEVIV</sequence>
<reference evidence="1 2" key="1">
    <citation type="submission" date="2020-08" db="EMBL/GenBank/DDBJ databases">
        <title>Genomic Encyclopedia of Type Strains, Phase IV (KMG-IV): sequencing the most valuable type-strain genomes for metagenomic binning, comparative biology and taxonomic classification.</title>
        <authorList>
            <person name="Goeker M."/>
        </authorList>
    </citation>
    <scope>NUCLEOTIDE SEQUENCE [LARGE SCALE GENOMIC DNA]</scope>
    <source>
        <strain evidence="1 2">DSM 16325</strain>
    </source>
</reference>
<comment type="caution">
    <text evidence="1">The sequence shown here is derived from an EMBL/GenBank/DDBJ whole genome shotgun (WGS) entry which is preliminary data.</text>
</comment>
<dbReference type="AlphaFoldDB" id="A0A7W8MW87"/>
<keyword evidence="2" id="KW-1185">Reference proteome</keyword>
<dbReference type="Proteomes" id="UP000520011">
    <property type="component" value="Unassembled WGS sequence"/>
</dbReference>
<protein>
    <recommendedName>
        <fullName evidence="3">IS110 family transposase</fullName>
    </recommendedName>
</protein>